<gene>
    <name evidence="1" type="ORF">EZS27_000759</name>
</gene>
<sequence>MKKAFLILFALAVVFTATAESTFDLATGIGTGNGAEYSWSSPVLTINSGANITISGTVSNGSRIEVAMNAIVSITLNNVTITSGTAPLAIGENSTVTLTSIGTNNLTCTYSGGGHGVYAGIDVGNGASLTMQGEGTINVQGGAVNAGIGNHETGSVTINSGTVNAIAGANCAGIGSRFSTGQEVTMSITINGGTVTATGRHRDDNSAFAASIGRSRYGIFKGTVTINGGTVILDSDNNDTDDIGVDAGGTLIIKGGTIKAKNPSSPKFTKQATNGTSNVYLSRLTLQDVTGVTATTAGSINGTPCATGAPSGSAYGIKDVKTDNEGKVYFWLPEAGSKQEVKLTASLEEYSASFTRAANNNTAATLNTGRICGNLKHYP</sequence>
<organism evidence="1">
    <name type="scientific">termite gut metagenome</name>
    <dbReference type="NCBI Taxonomy" id="433724"/>
    <lineage>
        <taxon>unclassified sequences</taxon>
        <taxon>metagenomes</taxon>
        <taxon>organismal metagenomes</taxon>
    </lineage>
</organism>
<dbReference type="InterPro" id="IPR012332">
    <property type="entry name" value="Autotransporter_pectin_lyase_C"/>
</dbReference>
<name>A0A5J4T244_9ZZZZ</name>
<accession>A0A5J4T244</accession>
<dbReference type="AlphaFoldDB" id="A0A5J4T244"/>
<comment type="caution">
    <text evidence="1">The sequence shown here is derived from an EMBL/GenBank/DDBJ whole genome shotgun (WGS) entry which is preliminary data.</text>
</comment>
<evidence type="ECO:0000313" key="1">
    <source>
        <dbReference type="EMBL" id="KAA6351962.1"/>
    </source>
</evidence>
<dbReference type="Gene3D" id="2.160.20.20">
    <property type="match status" value="1"/>
</dbReference>
<dbReference type="EMBL" id="SNRY01000007">
    <property type="protein sequence ID" value="KAA6351962.1"/>
    <property type="molecule type" value="Genomic_DNA"/>
</dbReference>
<proteinExistence type="predicted"/>
<dbReference type="Pfam" id="PF18889">
    <property type="entry name" value="Beta_helix_3"/>
    <property type="match status" value="2"/>
</dbReference>
<protein>
    <submittedName>
        <fullName evidence="1">Uncharacterized protein</fullName>
    </submittedName>
</protein>
<reference evidence="1" key="1">
    <citation type="submission" date="2019-03" db="EMBL/GenBank/DDBJ databases">
        <title>Single cell metagenomics reveals metabolic interactions within the superorganism composed of flagellate Streblomastix strix and complex community of Bacteroidetes bacteria on its surface.</title>
        <authorList>
            <person name="Treitli S.C."/>
            <person name="Kolisko M."/>
            <person name="Husnik F."/>
            <person name="Keeling P."/>
            <person name="Hampl V."/>
        </authorList>
    </citation>
    <scope>NUCLEOTIDE SEQUENCE</scope>
    <source>
        <strain evidence="1">STM</strain>
    </source>
</reference>